<comment type="function">
    <text evidence="14 19">Joins adenosylcobinamide-GDP and alpha-ribazole to generate adenosylcobalamin (Ado-cobalamin). Also synthesizes adenosylcobalamin 5'-phosphate from adenosylcobinamide-GDP and alpha-ribazole 5'-phosphate.</text>
</comment>
<dbReference type="InterPro" id="IPR003805">
    <property type="entry name" value="CobS"/>
</dbReference>
<dbReference type="PANTHER" id="PTHR34148">
    <property type="entry name" value="ADENOSYLCOBINAMIDE-GDP RIBAZOLETRANSFERASE"/>
    <property type="match status" value="1"/>
</dbReference>
<evidence type="ECO:0000256" key="13">
    <source>
        <dbReference type="ARBA" id="ARBA00023136"/>
    </source>
</evidence>
<feature type="transmembrane region" description="Helical" evidence="19">
    <location>
        <begin position="106"/>
        <end position="129"/>
    </location>
</feature>
<accession>A0ABY5Z161</accession>
<keyword evidence="10 19" id="KW-0812">Transmembrane</keyword>
<evidence type="ECO:0000256" key="19">
    <source>
        <dbReference type="HAMAP-Rule" id="MF_00719"/>
    </source>
</evidence>
<dbReference type="HAMAP" id="MF_00719">
    <property type="entry name" value="CobS"/>
    <property type="match status" value="1"/>
</dbReference>
<evidence type="ECO:0000256" key="14">
    <source>
        <dbReference type="ARBA" id="ARBA00025228"/>
    </source>
</evidence>
<evidence type="ECO:0000256" key="8">
    <source>
        <dbReference type="ARBA" id="ARBA00022573"/>
    </source>
</evidence>
<evidence type="ECO:0000313" key="20">
    <source>
        <dbReference type="EMBL" id="UWZ35341.1"/>
    </source>
</evidence>
<protein>
    <recommendedName>
        <fullName evidence="6 19">Adenosylcobinamide-GDP ribazoletransferase</fullName>
        <ecNumber evidence="5 19">2.7.8.26</ecNumber>
    </recommendedName>
    <alternativeName>
        <fullName evidence="16 19">Cobalamin synthase</fullName>
    </alternativeName>
    <alternativeName>
        <fullName evidence="15 19">Cobalamin-5'-phosphate synthase</fullName>
    </alternativeName>
</protein>
<evidence type="ECO:0000256" key="15">
    <source>
        <dbReference type="ARBA" id="ARBA00032605"/>
    </source>
</evidence>
<evidence type="ECO:0000256" key="10">
    <source>
        <dbReference type="ARBA" id="ARBA00022692"/>
    </source>
</evidence>
<keyword evidence="9 19" id="KW-0808">Transferase</keyword>
<keyword evidence="21" id="KW-1185">Reference proteome</keyword>
<feature type="transmembrane region" description="Helical" evidence="19">
    <location>
        <begin position="216"/>
        <end position="233"/>
    </location>
</feature>
<comment type="pathway">
    <text evidence="3 19">Cofactor biosynthesis; adenosylcobalamin biosynthesis; adenosylcobalamin from cob(II)yrinate a,c-diamide: step 7/7.</text>
</comment>
<dbReference type="Proteomes" id="UP001058271">
    <property type="component" value="Chromosome"/>
</dbReference>
<evidence type="ECO:0000256" key="16">
    <source>
        <dbReference type="ARBA" id="ARBA00032853"/>
    </source>
</evidence>
<keyword evidence="11 19" id="KW-0460">Magnesium</keyword>
<comment type="similarity">
    <text evidence="4 19">Belongs to the CobS family.</text>
</comment>
<dbReference type="EC" id="2.7.8.26" evidence="5 19"/>
<evidence type="ECO:0000313" key="21">
    <source>
        <dbReference type="Proteomes" id="UP001058271"/>
    </source>
</evidence>
<reference evidence="20" key="1">
    <citation type="submission" date="2021-04" db="EMBL/GenBank/DDBJ databases">
        <title>Biosynthetic gene clusters of Dactylosporangioum roseum.</title>
        <authorList>
            <person name="Hartkoorn R.C."/>
            <person name="Beaudoing E."/>
            <person name="Hot D."/>
            <person name="Moureu S."/>
        </authorList>
    </citation>
    <scope>NUCLEOTIDE SEQUENCE</scope>
    <source>
        <strain evidence="20">NRRL B-16295</strain>
    </source>
</reference>
<dbReference type="RefSeq" id="WP_260724678.1">
    <property type="nucleotide sequence ID" value="NZ_BAAABS010000061.1"/>
</dbReference>
<feature type="transmembrane region" description="Helical" evidence="19">
    <location>
        <begin position="42"/>
        <end position="72"/>
    </location>
</feature>
<keyword evidence="8 19" id="KW-0169">Cobalamin biosynthesis</keyword>
<dbReference type="Pfam" id="PF02654">
    <property type="entry name" value="CobS"/>
    <property type="match status" value="1"/>
</dbReference>
<comment type="catalytic activity">
    <reaction evidence="17 19">
        <text>alpha-ribazole + adenosylcob(III)inamide-GDP = adenosylcob(III)alamin + GMP + H(+)</text>
        <dbReference type="Rhea" id="RHEA:16049"/>
        <dbReference type="ChEBI" id="CHEBI:10329"/>
        <dbReference type="ChEBI" id="CHEBI:15378"/>
        <dbReference type="ChEBI" id="CHEBI:18408"/>
        <dbReference type="ChEBI" id="CHEBI:58115"/>
        <dbReference type="ChEBI" id="CHEBI:60487"/>
        <dbReference type="EC" id="2.7.8.26"/>
    </reaction>
</comment>
<comment type="catalytic activity">
    <reaction evidence="18 19">
        <text>alpha-ribazole 5'-phosphate + adenosylcob(III)inamide-GDP = adenosylcob(III)alamin 5'-phosphate + GMP + H(+)</text>
        <dbReference type="Rhea" id="RHEA:23560"/>
        <dbReference type="ChEBI" id="CHEBI:15378"/>
        <dbReference type="ChEBI" id="CHEBI:57918"/>
        <dbReference type="ChEBI" id="CHEBI:58115"/>
        <dbReference type="ChEBI" id="CHEBI:60487"/>
        <dbReference type="ChEBI" id="CHEBI:60493"/>
        <dbReference type="EC" id="2.7.8.26"/>
    </reaction>
</comment>
<evidence type="ECO:0000256" key="3">
    <source>
        <dbReference type="ARBA" id="ARBA00004663"/>
    </source>
</evidence>
<organism evidence="20 21">
    <name type="scientific">Dactylosporangium roseum</name>
    <dbReference type="NCBI Taxonomy" id="47989"/>
    <lineage>
        <taxon>Bacteria</taxon>
        <taxon>Bacillati</taxon>
        <taxon>Actinomycetota</taxon>
        <taxon>Actinomycetes</taxon>
        <taxon>Micromonosporales</taxon>
        <taxon>Micromonosporaceae</taxon>
        <taxon>Dactylosporangium</taxon>
    </lineage>
</organism>
<feature type="transmembrane region" description="Helical" evidence="19">
    <location>
        <begin position="186"/>
        <end position="210"/>
    </location>
</feature>
<gene>
    <name evidence="19" type="primary">cobS</name>
    <name evidence="20" type="ORF">Drose_30015</name>
</gene>
<evidence type="ECO:0000256" key="4">
    <source>
        <dbReference type="ARBA" id="ARBA00010561"/>
    </source>
</evidence>
<evidence type="ECO:0000256" key="11">
    <source>
        <dbReference type="ARBA" id="ARBA00022842"/>
    </source>
</evidence>
<evidence type="ECO:0000256" key="2">
    <source>
        <dbReference type="ARBA" id="ARBA00004651"/>
    </source>
</evidence>
<evidence type="ECO:0000256" key="9">
    <source>
        <dbReference type="ARBA" id="ARBA00022679"/>
    </source>
</evidence>
<name>A0ABY5Z161_9ACTN</name>
<comment type="cofactor">
    <cofactor evidence="1 19">
        <name>Mg(2+)</name>
        <dbReference type="ChEBI" id="CHEBI:18420"/>
    </cofactor>
</comment>
<keyword evidence="7 19" id="KW-1003">Cell membrane</keyword>
<evidence type="ECO:0000256" key="18">
    <source>
        <dbReference type="ARBA" id="ARBA00049504"/>
    </source>
</evidence>
<keyword evidence="12 19" id="KW-1133">Transmembrane helix</keyword>
<feature type="transmembrane region" description="Helical" evidence="19">
    <location>
        <begin position="149"/>
        <end position="174"/>
    </location>
</feature>
<evidence type="ECO:0000256" key="12">
    <source>
        <dbReference type="ARBA" id="ARBA00022989"/>
    </source>
</evidence>
<dbReference type="PANTHER" id="PTHR34148:SF1">
    <property type="entry name" value="ADENOSYLCOBINAMIDE-GDP RIBAZOLETRANSFERASE"/>
    <property type="match status" value="1"/>
</dbReference>
<evidence type="ECO:0000256" key="6">
    <source>
        <dbReference type="ARBA" id="ARBA00015850"/>
    </source>
</evidence>
<evidence type="ECO:0000256" key="7">
    <source>
        <dbReference type="ARBA" id="ARBA00022475"/>
    </source>
</evidence>
<evidence type="ECO:0000256" key="17">
    <source>
        <dbReference type="ARBA" id="ARBA00048623"/>
    </source>
</evidence>
<proteinExistence type="inferred from homology"/>
<comment type="subcellular location">
    <subcellularLocation>
        <location evidence="2 19">Cell membrane</location>
        <topology evidence="2 19">Multi-pass membrane protein</topology>
    </subcellularLocation>
</comment>
<dbReference type="EMBL" id="CP073721">
    <property type="protein sequence ID" value="UWZ35341.1"/>
    <property type="molecule type" value="Genomic_DNA"/>
</dbReference>
<dbReference type="GO" id="GO:0051073">
    <property type="term" value="F:adenosylcobinamide-GDP ribazoletransferase activity"/>
    <property type="evidence" value="ECO:0007669"/>
    <property type="project" value="UniProtKB-EC"/>
</dbReference>
<evidence type="ECO:0000256" key="1">
    <source>
        <dbReference type="ARBA" id="ARBA00001946"/>
    </source>
</evidence>
<sequence>MGGLRLALTLFTVAPLRADRFDRPAARTAMALAPLVGALLGALLGLIGWAVRAAGATPLLAAAIVVALAVLLTRGMHVDGLADTADGLGSYGTAEKALAIMKKSDIGPFGVAAIAVVLLVETAAASSLLSTTATPPAGSAALPATASGLPAGVHGLVALAAAFAAGRLAATVACRRGLPAARPDGLGALVAGTIGRSLLAVAVLATAALAALAHPWRGPLAVAGAVAVSWLLTEHARRRLGGVTGDVMGGAIELSTTTALVVLAMGDLS</sequence>
<keyword evidence="13 19" id="KW-0472">Membrane</keyword>
<evidence type="ECO:0000256" key="5">
    <source>
        <dbReference type="ARBA" id="ARBA00013200"/>
    </source>
</evidence>